<feature type="compositionally biased region" description="Basic residues" evidence="1">
    <location>
        <begin position="53"/>
        <end position="63"/>
    </location>
</feature>
<protein>
    <submittedName>
        <fullName evidence="2">Uncharacterized protein</fullName>
    </submittedName>
</protein>
<feature type="region of interest" description="Disordered" evidence="1">
    <location>
        <begin position="53"/>
        <end position="78"/>
    </location>
</feature>
<evidence type="ECO:0000313" key="2">
    <source>
        <dbReference type="EMBL" id="KAJ1099447.1"/>
    </source>
</evidence>
<comment type="caution">
    <text evidence="2">The sequence shown here is derived from an EMBL/GenBank/DDBJ whole genome shotgun (WGS) entry which is preliminary data.</text>
</comment>
<dbReference type="AlphaFoldDB" id="A0AAV7M7E7"/>
<dbReference type="Proteomes" id="UP001066276">
    <property type="component" value="Chromosome 10"/>
</dbReference>
<accession>A0AAV7M7E7</accession>
<keyword evidence="3" id="KW-1185">Reference proteome</keyword>
<proteinExistence type="predicted"/>
<organism evidence="2 3">
    <name type="scientific">Pleurodeles waltl</name>
    <name type="common">Iberian ribbed newt</name>
    <dbReference type="NCBI Taxonomy" id="8319"/>
    <lineage>
        <taxon>Eukaryota</taxon>
        <taxon>Metazoa</taxon>
        <taxon>Chordata</taxon>
        <taxon>Craniata</taxon>
        <taxon>Vertebrata</taxon>
        <taxon>Euteleostomi</taxon>
        <taxon>Amphibia</taxon>
        <taxon>Batrachia</taxon>
        <taxon>Caudata</taxon>
        <taxon>Salamandroidea</taxon>
        <taxon>Salamandridae</taxon>
        <taxon>Pleurodelinae</taxon>
        <taxon>Pleurodeles</taxon>
    </lineage>
</organism>
<evidence type="ECO:0000313" key="3">
    <source>
        <dbReference type="Proteomes" id="UP001066276"/>
    </source>
</evidence>
<name>A0AAV7M7E7_PLEWA</name>
<dbReference type="EMBL" id="JANPWB010000014">
    <property type="protein sequence ID" value="KAJ1099447.1"/>
    <property type="molecule type" value="Genomic_DNA"/>
</dbReference>
<evidence type="ECO:0000256" key="1">
    <source>
        <dbReference type="SAM" id="MobiDB-lite"/>
    </source>
</evidence>
<reference evidence="2" key="1">
    <citation type="journal article" date="2022" name="bioRxiv">
        <title>Sequencing and chromosome-scale assembly of the giantPleurodeles waltlgenome.</title>
        <authorList>
            <person name="Brown T."/>
            <person name="Elewa A."/>
            <person name="Iarovenko S."/>
            <person name="Subramanian E."/>
            <person name="Araus A.J."/>
            <person name="Petzold A."/>
            <person name="Susuki M."/>
            <person name="Suzuki K.-i.T."/>
            <person name="Hayashi T."/>
            <person name="Toyoda A."/>
            <person name="Oliveira C."/>
            <person name="Osipova E."/>
            <person name="Leigh N.D."/>
            <person name="Simon A."/>
            <person name="Yun M.H."/>
        </authorList>
    </citation>
    <scope>NUCLEOTIDE SEQUENCE</scope>
    <source>
        <strain evidence="2">20211129_DDA</strain>
        <tissue evidence="2">Liver</tissue>
    </source>
</reference>
<sequence>MLPTPSCGPLPWLRTSAARPLLPTPTGSQFMPELGMGLRALCLLLCIPRGHSTSRRARGTQLRHRPEPPHRPAAPLGR</sequence>
<gene>
    <name evidence="2" type="ORF">NDU88_004548</name>
</gene>